<dbReference type="InterPro" id="IPR041350">
    <property type="entry name" value="CODH_A_N"/>
</dbReference>
<feature type="domain" description="CO dehydrogenase/acetyl-CoA synthase complex beta subunit C-terminal" evidence="8">
    <location>
        <begin position="465"/>
        <end position="709"/>
    </location>
</feature>
<dbReference type="Gene3D" id="3.40.970.20">
    <property type="entry name" value="Carbon monoxide dehydrogenase alpha subunit. Chain D, domain 4"/>
    <property type="match status" value="1"/>
</dbReference>
<evidence type="ECO:0000256" key="2">
    <source>
        <dbReference type="ARBA" id="ARBA00022596"/>
    </source>
</evidence>
<evidence type="ECO:0000313" key="9">
    <source>
        <dbReference type="EMBL" id="SCM80801.1"/>
    </source>
</evidence>
<evidence type="ECO:0000256" key="3">
    <source>
        <dbReference type="ARBA" id="ARBA00022679"/>
    </source>
</evidence>
<dbReference type="NCBIfam" id="NF040764">
    <property type="entry name" value="CODH_ACS_al_bet"/>
    <property type="match status" value="1"/>
</dbReference>
<evidence type="ECO:0000259" key="7">
    <source>
        <dbReference type="Pfam" id="PF18537"/>
    </source>
</evidence>
<dbReference type="AlphaFoldDB" id="A0A212LTI1"/>
<gene>
    <name evidence="9" type="ORF">KL86SPO_30979</name>
</gene>
<dbReference type="InterPro" id="IPR004461">
    <property type="entry name" value="CO_DH/Ac-CoA_synth_bsu"/>
</dbReference>
<accession>A0A212LTI1</accession>
<dbReference type="Pfam" id="PF19436">
    <property type="entry name" value="ACS_CODH_B_C"/>
    <property type="match status" value="1"/>
</dbReference>
<evidence type="ECO:0000256" key="1">
    <source>
        <dbReference type="ARBA" id="ARBA00012244"/>
    </source>
</evidence>
<dbReference type="InterPro" id="IPR011254">
    <property type="entry name" value="Prismane-like_sf"/>
</dbReference>
<dbReference type="InterPro" id="IPR045822">
    <property type="entry name" value="ACS_CODH_B_C"/>
</dbReference>
<keyword evidence="9" id="KW-0012">Acyltransferase</keyword>
<dbReference type="RefSeq" id="WP_288184025.1">
    <property type="nucleotide sequence ID" value="NZ_LT608335.1"/>
</dbReference>
<keyword evidence="2" id="KW-0533">Nickel</keyword>
<dbReference type="PANTHER" id="PTHR42281:SF1">
    <property type="entry name" value="ACETYL-COA DECARBONYLASE_SYNTHASE COMPLEX SUBUNIT BETA 1"/>
    <property type="match status" value="1"/>
</dbReference>
<dbReference type="Pfam" id="PF18537">
    <property type="entry name" value="CODH_A_N"/>
    <property type="match status" value="1"/>
</dbReference>
<dbReference type="Gene3D" id="1.10.8.190">
    <property type="entry name" value="Carbon monoxide dehydrogenase alpha subunit. Chain M, domain 1"/>
    <property type="match status" value="1"/>
</dbReference>
<dbReference type="Gene3D" id="3.30.1650.10">
    <property type="entry name" value="Bifunctional carbon monoxide dehydrogenase/acetyl-coa synthase(codh/acs), Chain M, domain 3"/>
    <property type="match status" value="1"/>
</dbReference>
<organism evidence="9">
    <name type="scientific">uncultured Sporomusa sp</name>
    <dbReference type="NCBI Taxonomy" id="307249"/>
    <lineage>
        <taxon>Bacteria</taxon>
        <taxon>Bacillati</taxon>
        <taxon>Bacillota</taxon>
        <taxon>Negativicutes</taxon>
        <taxon>Selenomonadales</taxon>
        <taxon>Sporomusaceae</taxon>
        <taxon>Sporomusa</taxon>
        <taxon>environmental samples</taxon>
    </lineage>
</organism>
<keyword evidence="5" id="KW-0408">Iron</keyword>
<evidence type="ECO:0000256" key="4">
    <source>
        <dbReference type="ARBA" id="ARBA00022723"/>
    </source>
</evidence>
<reference evidence="9" key="1">
    <citation type="submission" date="2016-08" db="EMBL/GenBank/DDBJ databases">
        <authorList>
            <person name="Seilhamer J.J."/>
        </authorList>
    </citation>
    <scope>NUCLEOTIDE SEQUENCE</scope>
    <source>
        <strain evidence="9">86</strain>
    </source>
</reference>
<dbReference type="GO" id="GO:0043885">
    <property type="term" value="F:anaerobic carbon-monoxide dehydrogenase activity"/>
    <property type="evidence" value="ECO:0007669"/>
    <property type="project" value="InterPro"/>
</dbReference>
<dbReference type="PANTHER" id="PTHR42281">
    <property type="match status" value="1"/>
</dbReference>
<dbReference type="NCBIfam" id="TIGR00316">
    <property type="entry name" value="cdhC"/>
    <property type="match status" value="1"/>
</dbReference>
<dbReference type="Gene3D" id="3.40.1470.10">
    <property type="entry name" value="Bifunctional carbon monoxide dehydrogenase/acetyl-coa synthase(codh/acs), Chain M, domain 5"/>
    <property type="match status" value="1"/>
</dbReference>
<dbReference type="GO" id="GO:0051536">
    <property type="term" value="F:iron-sulfur cluster binding"/>
    <property type="evidence" value="ECO:0007669"/>
    <property type="project" value="UniProtKB-KW"/>
</dbReference>
<protein>
    <recommendedName>
        <fullName evidence="1">CO-methylating acetyl-CoA synthase</fullName>
        <ecNumber evidence="1">2.3.1.169</ecNumber>
    </recommendedName>
</protein>
<dbReference type="NCBIfam" id="NF003379">
    <property type="entry name" value="PRK04456.1"/>
    <property type="match status" value="1"/>
</dbReference>
<feature type="domain" description="Carbon monoxide dehydrogenase subunit alpha ,N-terminal" evidence="7">
    <location>
        <begin position="21"/>
        <end position="104"/>
    </location>
</feature>
<evidence type="ECO:0000256" key="5">
    <source>
        <dbReference type="ARBA" id="ARBA00023004"/>
    </source>
</evidence>
<evidence type="ECO:0000259" key="8">
    <source>
        <dbReference type="Pfam" id="PF19436"/>
    </source>
</evidence>
<dbReference type="EC" id="2.3.1.169" evidence="1"/>
<dbReference type="NCBIfam" id="NF007078">
    <property type="entry name" value="PRK09529.1"/>
    <property type="match status" value="1"/>
</dbReference>
<evidence type="ECO:0000256" key="6">
    <source>
        <dbReference type="ARBA" id="ARBA00023014"/>
    </source>
</evidence>
<keyword evidence="4" id="KW-0479">Metal-binding</keyword>
<keyword evidence="3 9" id="KW-0808">Transferase</keyword>
<dbReference type="InterPro" id="IPR038571">
    <property type="entry name" value="CO_DH/Ac-CoA_synth_bsu_3_sf"/>
</dbReference>
<dbReference type="EMBL" id="FMJE01000003">
    <property type="protein sequence ID" value="SCM80801.1"/>
    <property type="molecule type" value="Genomic_DNA"/>
</dbReference>
<dbReference type="InterPro" id="IPR016099">
    <property type="entry name" value="Prismane-like_a/b-sand"/>
</dbReference>
<dbReference type="GO" id="GO:0006084">
    <property type="term" value="P:acetyl-CoA metabolic process"/>
    <property type="evidence" value="ECO:0007669"/>
    <property type="project" value="InterPro"/>
</dbReference>
<sequence length="709" mass="77909">MSMELFKGAYEGAVTATSYAEILLAKAIKEHGADCPVKYPETAYRLPVITALSGEEVNTIGDLAPILNRVRTTNIKEELNFENAKLNGEATLYAAEVIEALRYIKGAKPDQYPYCGFIGDPILRKFGVPLVDQTIPGVAVIVGKGKDSKSTAKLVKDLQSKGIMIFLANEVIEQCVEENVKIGADFITFPLGNFTQVIHAVNFAFRAGLAFGGIPAGQRERAIEYQAKRVLAFVIQLGPNDIVKFAAEFGAIFMGFPIVTDQPVAEEIPDWYQSEPDYEKIGKLGLEMRGIKIKIVDIPVPITIGPAFEGETIRKKDAHVEFGGGRSTSFELVRMAEADQVEDGKIEVIGPEIDEMPEGSVFPLGVMIDVYGRKMQEDFEGVLERRIHYFINYGEGLWHVAQRNMMWVRIGKNAKELGFKIKDIGEILIAKFKSDYPAIIDRVQVTIITDKDIIEDKIKLAIEKYAARDARLKGLTDEAVETWYTCTLCQSFAPNHVCIVTPEHVGLCGAVSWLDAKASNEITPTGPNQPVLKGDCLDPVKGQWQNLNDFFYTGSNRTIEKVNFYTMMEDPMTSCGCFEAIMAILPLCNGVMVTTREHSGETPCGMTFSGLAGTCGGGVQTPGFMGLGRRYLCSAKFIPADGGLGRVVWLPKELKEYLGQDLVDAAVAAGLGADFVDKIADETVGITEEEILPFLEEKQHPALTMDPMM</sequence>
<dbReference type="SUPFAM" id="SSF56821">
    <property type="entry name" value="Prismane protein-like"/>
    <property type="match status" value="1"/>
</dbReference>
<dbReference type="Gene3D" id="3.40.50.2030">
    <property type="match status" value="1"/>
</dbReference>
<dbReference type="GO" id="GO:0046872">
    <property type="term" value="F:metal ion binding"/>
    <property type="evidence" value="ECO:0007669"/>
    <property type="project" value="UniProtKB-KW"/>
</dbReference>
<keyword evidence="6" id="KW-0411">Iron-sulfur</keyword>
<name>A0A212LTI1_9FIRM</name>
<dbReference type="Pfam" id="PF03598">
    <property type="entry name" value="CdhC"/>
    <property type="match status" value="1"/>
</dbReference>
<proteinExistence type="predicted"/>
<dbReference type="GO" id="GO:0043884">
    <property type="term" value="F:CO-methylating acetyl-CoA synthase activity"/>
    <property type="evidence" value="ECO:0007669"/>
    <property type="project" value="UniProtKB-EC"/>
</dbReference>